<feature type="domain" description="T6SS Phospholipase effector Tle1-like catalytic" evidence="2">
    <location>
        <begin position="12"/>
        <end position="277"/>
    </location>
</feature>
<dbReference type="PANTHER" id="PTHR33840">
    <property type="match status" value="1"/>
</dbReference>
<dbReference type="VEuPathDB" id="FungiDB:ASPZODRAFT_167574"/>
<dbReference type="EMBL" id="KV878344">
    <property type="protein sequence ID" value="OJJ45860.1"/>
    <property type="molecule type" value="Genomic_DNA"/>
</dbReference>
<organism evidence="3 4">
    <name type="scientific">Penicilliopsis zonata CBS 506.65</name>
    <dbReference type="NCBI Taxonomy" id="1073090"/>
    <lineage>
        <taxon>Eukaryota</taxon>
        <taxon>Fungi</taxon>
        <taxon>Dikarya</taxon>
        <taxon>Ascomycota</taxon>
        <taxon>Pezizomycotina</taxon>
        <taxon>Eurotiomycetes</taxon>
        <taxon>Eurotiomycetidae</taxon>
        <taxon>Eurotiales</taxon>
        <taxon>Aspergillaceae</taxon>
        <taxon>Penicilliopsis</taxon>
    </lineage>
</organism>
<evidence type="ECO:0000313" key="3">
    <source>
        <dbReference type="EMBL" id="OJJ45860.1"/>
    </source>
</evidence>
<gene>
    <name evidence="3" type="ORF">ASPZODRAFT_167574</name>
</gene>
<proteinExistence type="predicted"/>
<accession>A0A1L9SF65</accession>
<dbReference type="PANTHER" id="PTHR33840:SF1">
    <property type="entry name" value="TLE1 PHOSPHOLIPASE DOMAIN-CONTAINING PROTEIN"/>
    <property type="match status" value="1"/>
</dbReference>
<sequence>MLPTKPNTVPNKRLIVCCDGTWQDSTADARQPPSNVTRLTRALSRNATITVDGEKIVIPQITYYQKGVGTGLGDRFWGGAAGLGLSANVRSGYGFVADNYNPGDKIYFFGFSRGAYTARAIAGLVLELGLLTPRGMDNFSIVYDDFYNHKIDTYTAEKRAALGFRPPLPKYTVEIIGVWDTVGFHESWLGKGMGEKLEYRTTQLSPDVRYAFHALALDEDRSAYSPVLWTVPCSHPCEHGKSQEVQQVWFSGVHTDVGGGAVDARLSNIALAWMIAQCSKDDQLAFDESYLLDNPPKIQEEALIPWATSRGRDAAPFNLITFLTGLLLGKSPRTPMEYHSKHPGGPHTTNETLHESIRDRRCEVLKKMAQKDAAAAASLKKSLWPCKPLKKRKDEHTWLLTGEKEIAITPASNLETYLKGRIRTVHVNQTD</sequence>
<evidence type="ECO:0000313" key="4">
    <source>
        <dbReference type="Proteomes" id="UP000184188"/>
    </source>
</evidence>
<dbReference type="SUPFAM" id="SSF53474">
    <property type="entry name" value="alpha/beta-Hydrolases"/>
    <property type="match status" value="1"/>
</dbReference>
<dbReference type="GeneID" id="34613296"/>
<dbReference type="AlphaFoldDB" id="A0A1L9SF65"/>
<keyword evidence="4" id="KW-1185">Reference proteome</keyword>
<dbReference type="Proteomes" id="UP000184188">
    <property type="component" value="Unassembled WGS sequence"/>
</dbReference>
<dbReference type="RefSeq" id="XP_022580370.1">
    <property type="nucleotide sequence ID" value="XM_022726832.1"/>
</dbReference>
<dbReference type="InterPro" id="IPR029058">
    <property type="entry name" value="AB_hydrolase_fold"/>
</dbReference>
<evidence type="ECO:0000259" key="2">
    <source>
        <dbReference type="Pfam" id="PF09994"/>
    </source>
</evidence>
<dbReference type="Pfam" id="PF09994">
    <property type="entry name" value="T6SS_Tle1-like_cat"/>
    <property type="match status" value="1"/>
</dbReference>
<feature type="region of interest" description="Disordered" evidence="1">
    <location>
        <begin position="334"/>
        <end position="353"/>
    </location>
</feature>
<dbReference type="STRING" id="1073090.A0A1L9SF65"/>
<name>A0A1L9SF65_9EURO</name>
<evidence type="ECO:0000256" key="1">
    <source>
        <dbReference type="SAM" id="MobiDB-lite"/>
    </source>
</evidence>
<dbReference type="InterPro" id="IPR018712">
    <property type="entry name" value="Tle1-like_cat"/>
</dbReference>
<dbReference type="OrthoDB" id="3057168at2759"/>
<protein>
    <recommendedName>
        <fullName evidence="2">T6SS Phospholipase effector Tle1-like catalytic domain-containing protein</fullName>
    </recommendedName>
</protein>
<reference evidence="4" key="1">
    <citation type="journal article" date="2017" name="Genome Biol.">
        <title>Comparative genomics reveals high biological diversity and specific adaptations in the industrially and medically important fungal genus Aspergillus.</title>
        <authorList>
            <person name="de Vries R.P."/>
            <person name="Riley R."/>
            <person name="Wiebenga A."/>
            <person name="Aguilar-Osorio G."/>
            <person name="Amillis S."/>
            <person name="Uchima C.A."/>
            <person name="Anderluh G."/>
            <person name="Asadollahi M."/>
            <person name="Askin M."/>
            <person name="Barry K."/>
            <person name="Battaglia E."/>
            <person name="Bayram O."/>
            <person name="Benocci T."/>
            <person name="Braus-Stromeyer S.A."/>
            <person name="Caldana C."/>
            <person name="Canovas D."/>
            <person name="Cerqueira G.C."/>
            <person name="Chen F."/>
            <person name="Chen W."/>
            <person name="Choi C."/>
            <person name="Clum A."/>
            <person name="Dos Santos R.A."/>
            <person name="Damasio A.R."/>
            <person name="Diallinas G."/>
            <person name="Emri T."/>
            <person name="Fekete E."/>
            <person name="Flipphi M."/>
            <person name="Freyberg S."/>
            <person name="Gallo A."/>
            <person name="Gournas C."/>
            <person name="Habgood R."/>
            <person name="Hainaut M."/>
            <person name="Harispe M.L."/>
            <person name="Henrissat B."/>
            <person name="Hilden K.S."/>
            <person name="Hope R."/>
            <person name="Hossain A."/>
            <person name="Karabika E."/>
            <person name="Karaffa L."/>
            <person name="Karanyi Z."/>
            <person name="Krasevec N."/>
            <person name="Kuo A."/>
            <person name="Kusch H."/>
            <person name="LaButti K."/>
            <person name="Lagendijk E.L."/>
            <person name="Lapidus A."/>
            <person name="Levasseur A."/>
            <person name="Lindquist E."/>
            <person name="Lipzen A."/>
            <person name="Logrieco A.F."/>
            <person name="MacCabe A."/>
            <person name="Maekelae M.R."/>
            <person name="Malavazi I."/>
            <person name="Melin P."/>
            <person name="Meyer V."/>
            <person name="Mielnichuk N."/>
            <person name="Miskei M."/>
            <person name="Molnar A.P."/>
            <person name="Mule G."/>
            <person name="Ngan C.Y."/>
            <person name="Orejas M."/>
            <person name="Orosz E."/>
            <person name="Ouedraogo J.P."/>
            <person name="Overkamp K.M."/>
            <person name="Park H.-S."/>
            <person name="Perrone G."/>
            <person name="Piumi F."/>
            <person name="Punt P.J."/>
            <person name="Ram A.F."/>
            <person name="Ramon A."/>
            <person name="Rauscher S."/>
            <person name="Record E."/>
            <person name="Riano-Pachon D.M."/>
            <person name="Robert V."/>
            <person name="Roehrig J."/>
            <person name="Ruller R."/>
            <person name="Salamov A."/>
            <person name="Salih N.S."/>
            <person name="Samson R.A."/>
            <person name="Sandor E."/>
            <person name="Sanguinetti M."/>
            <person name="Schuetze T."/>
            <person name="Sepcic K."/>
            <person name="Shelest E."/>
            <person name="Sherlock G."/>
            <person name="Sophianopoulou V."/>
            <person name="Squina F.M."/>
            <person name="Sun H."/>
            <person name="Susca A."/>
            <person name="Todd R.B."/>
            <person name="Tsang A."/>
            <person name="Unkles S.E."/>
            <person name="van de Wiele N."/>
            <person name="van Rossen-Uffink D."/>
            <person name="Oliveira J.V."/>
            <person name="Vesth T.C."/>
            <person name="Visser J."/>
            <person name="Yu J.-H."/>
            <person name="Zhou M."/>
            <person name="Andersen M.R."/>
            <person name="Archer D.B."/>
            <person name="Baker S.E."/>
            <person name="Benoit I."/>
            <person name="Brakhage A.A."/>
            <person name="Braus G.H."/>
            <person name="Fischer R."/>
            <person name="Frisvad J.C."/>
            <person name="Goldman G.H."/>
            <person name="Houbraken J."/>
            <person name="Oakley B."/>
            <person name="Pocsi I."/>
            <person name="Scazzocchio C."/>
            <person name="Seiboth B."/>
            <person name="vanKuyk P.A."/>
            <person name="Wortman J."/>
            <person name="Dyer P.S."/>
            <person name="Grigoriev I.V."/>
        </authorList>
    </citation>
    <scope>NUCLEOTIDE SEQUENCE [LARGE SCALE GENOMIC DNA]</scope>
    <source>
        <strain evidence="4">CBS 506.65</strain>
    </source>
</reference>